<reference evidence="1" key="1">
    <citation type="submission" date="2013-11" db="EMBL/GenBank/DDBJ databases">
        <title>Microbial diversity, functional groups and degradation webs in Northern and Southern Mediterranean and Red Sea marine crude oil polluted sites.</title>
        <authorList>
            <person name="Daffonchio D."/>
            <person name="Mapelli F."/>
            <person name="Ferrer M."/>
            <person name="Richter M."/>
            <person name="Cherif A."/>
            <person name="Malkawi H.I."/>
            <person name="Yakimov M.M."/>
            <person name="Abdel-Fattah Y.R."/>
            <person name="Blaghen M."/>
            <person name="Golyshin P.N."/>
            <person name="Kalogerakis N."/>
            <person name="Boon N."/>
            <person name="Magagnini M."/>
            <person name="Fava F."/>
        </authorList>
    </citation>
    <scope>NUCLEOTIDE SEQUENCE</scope>
</reference>
<dbReference type="AlphaFoldDB" id="A0A1B6NTF7"/>
<gene>
    <name evidence="1" type="ORF">MGSAQ_001913</name>
</gene>
<accession>A0A1B6NTF7</accession>
<comment type="caution">
    <text evidence="1">The sequence shown here is derived from an EMBL/GenBank/DDBJ whole genome shotgun (WGS) entry which is preliminary data.</text>
</comment>
<proteinExistence type="predicted"/>
<sequence length="101" mass="10936">MNGEVNIPWARIEIESLPESAVSPSKDVHLRGEPDREEPLDIVHASVLVNIDKNKTEEVKLEAFGLTASLFGGIRVNTQPALVGYGDLQIINGAIMPMVSS</sequence>
<protein>
    <submittedName>
        <fullName evidence="1">Protein containing DUF490</fullName>
    </submittedName>
</protein>
<dbReference type="EMBL" id="AYSL01001059">
    <property type="protein sequence ID" value="KTF06591.1"/>
    <property type="molecule type" value="Genomic_DNA"/>
</dbReference>
<evidence type="ECO:0000313" key="1">
    <source>
        <dbReference type="EMBL" id="KTF06591.1"/>
    </source>
</evidence>
<organism evidence="1">
    <name type="scientific">marine sediment metagenome</name>
    <dbReference type="NCBI Taxonomy" id="412755"/>
    <lineage>
        <taxon>unclassified sequences</taxon>
        <taxon>metagenomes</taxon>
        <taxon>ecological metagenomes</taxon>
    </lineage>
</organism>
<name>A0A1B6NTF7_9ZZZZ</name>